<name>A0A5N0T9H5_9GAMM</name>
<keyword evidence="7" id="KW-1185">Reference proteome</keyword>
<feature type="domain" description="Ketosynthase family 3 (KS3)" evidence="5">
    <location>
        <begin position="1"/>
        <end position="390"/>
    </location>
</feature>
<dbReference type="InterPro" id="IPR000794">
    <property type="entry name" value="Beta-ketoacyl_synthase"/>
</dbReference>
<dbReference type="SUPFAM" id="SSF53901">
    <property type="entry name" value="Thiolase-like"/>
    <property type="match status" value="2"/>
</dbReference>
<dbReference type="InterPro" id="IPR014030">
    <property type="entry name" value="Ketoacyl_synth_N"/>
</dbReference>
<protein>
    <submittedName>
        <fullName evidence="6">Beta-ketoacyl-ACP synthase</fullName>
    </submittedName>
</protein>
<gene>
    <name evidence="6" type="ORF">F3N42_08760</name>
</gene>
<evidence type="ECO:0000313" key="7">
    <source>
        <dbReference type="Proteomes" id="UP000325372"/>
    </source>
</evidence>
<dbReference type="PANTHER" id="PTHR11712">
    <property type="entry name" value="POLYKETIDE SYNTHASE-RELATED"/>
    <property type="match status" value="1"/>
</dbReference>
<evidence type="ECO:0000256" key="2">
    <source>
        <dbReference type="ARBA" id="ARBA00008467"/>
    </source>
</evidence>
<dbReference type="InterPro" id="IPR014031">
    <property type="entry name" value="Ketoacyl_synth_C"/>
</dbReference>
<dbReference type="NCBIfam" id="NF006618">
    <property type="entry name" value="PRK09185.1"/>
    <property type="match status" value="1"/>
</dbReference>
<evidence type="ECO:0000256" key="4">
    <source>
        <dbReference type="RuleBase" id="RU003694"/>
    </source>
</evidence>
<dbReference type="Proteomes" id="UP000325372">
    <property type="component" value="Unassembled WGS sequence"/>
</dbReference>
<dbReference type="GO" id="GO:0005829">
    <property type="term" value="C:cytosol"/>
    <property type="evidence" value="ECO:0007669"/>
    <property type="project" value="TreeGrafter"/>
</dbReference>
<dbReference type="CDD" id="cd00834">
    <property type="entry name" value="KAS_I_II"/>
    <property type="match status" value="1"/>
</dbReference>
<dbReference type="InterPro" id="IPR016039">
    <property type="entry name" value="Thiolase-like"/>
</dbReference>
<dbReference type="Gene3D" id="3.40.47.10">
    <property type="match status" value="1"/>
</dbReference>
<dbReference type="Pfam" id="PF00109">
    <property type="entry name" value="ketoacyl-synt"/>
    <property type="match status" value="1"/>
</dbReference>
<keyword evidence="3 4" id="KW-0808">Transferase</keyword>
<dbReference type="SMART" id="SM00825">
    <property type="entry name" value="PKS_KS"/>
    <property type="match status" value="1"/>
</dbReference>
<dbReference type="InterPro" id="IPR020841">
    <property type="entry name" value="PKS_Beta-ketoAc_synthase_dom"/>
</dbReference>
<evidence type="ECO:0000256" key="3">
    <source>
        <dbReference type="ARBA" id="ARBA00022679"/>
    </source>
</evidence>
<dbReference type="PANTHER" id="PTHR11712:SF320">
    <property type="entry name" value="BETA-KETOACYL SYNTHASE"/>
    <property type="match status" value="1"/>
</dbReference>
<organism evidence="6 7">
    <name type="scientific">Marinihelvus fidelis</name>
    <dbReference type="NCBI Taxonomy" id="2613842"/>
    <lineage>
        <taxon>Bacteria</taxon>
        <taxon>Pseudomonadati</taxon>
        <taxon>Pseudomonadota</taxon>
        <taxon>Gammaproteobacteria</taxon>
        <taxon>Chromatiales</taxon>
        <taxon>Wenzhouxiangellaceae</taxon>
        <taxon>Marinihelvus</taxon>
    </lineage>
</organism>
<dbReference type="Pfam" id="PF02801">
    <property type="entry name" value="Ketoacyl-synt_C"/>
    <property type="match status" value="1"/>
</dbReference>
<dbReference type="AlphaFoldDB" id="A0A5N0T9H5"/>
<dbReference type="PROSITE" id="PS52004">
    <property type="entry name" value="KS3_2"/>
    <property type="match status" value="1"/>
</dbReference>
<dbReference type="GO" id="GO:0004315">
    <property type="term" value="F:3-oxoacyl-[acyl-carrier-protein] synthase activity"/>
    <property type="evidence" value="ECO:0007669"/>
    <property type="project" value="InterPro"/>
</dbReference>
<evidence type="ECO:0000313" key="6">
    <source>
        <dbReference type="EMBL" id="KAA9131693.1"/>
    </source>
</evidence>
<sequence length="397" mass="41257">MQTCAINGWTLTSALGAGLATLGPALAARESGLRRNDFPGSGIDTWIGRVDGLDDGEALPERWRSRNNALAELGLAQDDFIGRVRDTRDRLGADRLGVIIGTSTSSIGRTEAAYRAMDNDRWPAEYLQPDVHQPHSPGLYVAHRLGITGPALTISTACASSAKVFASGWRWLQSGVVDAVVVGGVDSLCHSVLGGFSSLELTSTQPCRPFDTRRDGISLGEAAGFALLTRPQDAPASAPWLAGYGETSDAFHMSQPPENGAGAEAAMRAAIGRAGLDAAEIGYANLHGTASQANDIAESRALSRVFGEPVPVSSTKGWTGHTLGAAGIVEAVIALQALVTGLLPGTLNLSEPDPGLAFPILQDNLEASIGAALSNSFGFGGNNCSLVFRRRLSGAEA</sequence>
<evidence type="ECO:0000259" key="5">
    <source>
        <dbReference type="PROSITE" id="PS52004"/>
    </source>
</evidence>
<dbReference type="EMBL" id="VYXP01000005">
    <property type="protein sequence ID" value="KAA9131693.1"/>
    <property type="molecule type" value="Genomic_DNA"/>
</dbReference>
<dbReference type="GO" id="GO:0006633">
    <property type="term" value="P:fatty acid biosynthetic process"/>
    <property type="evidence" value="ECO:0007669"/>
    <property type="project" value="UniProtKB-UniPathway"/>
</dbReference>
<evidence type="ECO:0000256" key="1">
    <source>
        <dbReference type="ARBA" id="ARBA00005194"/>
    </source>
</evidence>
<proteinExistence type="inferred from homology"/>
<accession>A0A5N0T9H5</accession>
<comment type="similarity">
    <text evidence="2 4">Belongs to the thiolase-like superfamily. Beta-ketoacyl-ACP synthases family.</text>
</comment>
<dbReference type="UniPathway" id="UPA00094"/>
<comment type="pathway">
    <text evidence="1">Lipid metabolism; fatty acid biosynthesis.</text>
</comment>
<reference evidence="6 7" key="1">
    <citation type="submission" date="2019-09" db="EMBL/GenBank/DDBJ databases">
        <title>Wenzhouxiangella sp. Genome sequencing and assembly.</title>
        <authorList>
            <person name="Zhang R."/>
        </authorList>
    </citation>
    <scope>NUCLEOTIDE SEQUENCE [LARGE SCALE GENOMIC DNA]</scope>
    <source>
        <strain evidence="6 7">W260</strain>
    </source>
</reference>
<comment type="caution">
    <text evidence="6">The sequence shown here is derived from an EMBL/GenBank/DDBJ whole genome shotgun (WGS) entry which is preliminary data.</text>
</comment>
<dbReference type="PROSITE" id="PS00606">
    <property type="entry name" value="KS3_1"/>
    <property type="match status" value="1"/>
</dbReference>
<dbReference type="InterPro" id="IPR018201">
    <property type="entry name" value="Ketoacyl_synth_AS"/>
</dbReference>